<evidence type="ECO:0000313" key="4">
    <source>
        <dbReference type="Proteomes" id="UP000254919"/>
    </source>
</evidence>
<dbReference type="InterPro" id="IPR029063">
    <property type="entry name" value="SAM-dependent_MTases_sf"/>
</dbReference>
<feature type="domain" description="Methyltransferase type 11" evidence="2">
    <location>
        <begin position="132"/>
        <end position="190"/>
    </location>
</feature>
<dbReference type="SUPFAM" id="SSF53335">
    <property type="entry name" value="S-adenosyl-L-methionine-dependent methyltransferases"/>
    <property type="match status" value="1"/>
</dbReference>
<sequence>MDLIRDILRPATRAVRSIIGTNGLSDRLAVLEGALLTQSRPNGAFSAAPSAGTAPLPAPSPAPPAERPAPLNVNLLLHQSRGAFLRAMPPGAQRLLSAGCAGLWYFEWIEQTYGRVPEHLGIEYYSPRPEGLPDNVTWIANTASDMSDVPDASCDLVFSGQNLEHLWPEEVAGFVLEAARVLKPGGHLVMDSPNRHVTRLLNWSHSEHTIELTETEAQELARLAGFDVTVTRGIWLCRDSRSGEVLPFDPNAPHPGWSVPERLIAAHDRPEDSFIWWVEAVRSDRAPDAPAVRALMSDLFRQHWPERVQRLLAAPGHAVEADAEGEWVTAAPGSQGAVLYGPYMPLRAGRYRVSWRLRLPQQADGVIAVCEVVARETEAPLARCEIRAGDEAPSLDFVLGEMTFGLEFRCLATGGAGFAAQRGVELQEWPDSPAAS</sequence>
<proteinExistence type="predicted"/>
<reference evidence="3 4" key="1">
    <citation type="submission" date="2018-06" db="EMBL/GenBank/DDBJ databases">
        <authorList>
            <consortium name="Pathogen Informatics"/>
            <person name="Doyle S."/>
        </authorList>
    </citation>
    <scope>NUCLEOTIDE SEQUENCE [LARGE SCALE GENOMIC DNA]</scope>
    <source>
        <strain evidence="3 4">NCTC13291</strain>
    </source>
</reference>
<evidence type="ECO:0000313" key="3">
    <source>
        <dbReference type="EMBL" id="SUE42041.1"/>
    </source>
</evidence>
<evidence type="ECO:0000259" key="2">
    <source>
        <dbReference type="Pfam" id="PF08241"/>
    </source>
</evidence>
<organism evidence="3 4">
    <name type="scientific">Roseomonas mucosa</name>
    <dbReference type="NCBI Taxonomy" id="207340"/>
    <lineage>
        <taxon>Bacteria</taxon>
        <taxon>Pseudomonadati</taxon>
        <taxon>Pseudomonadota</taxon>
        <taxon>Alphaproteobacteria</taxon>
        <taxon>Acetobacterales</taxon>
        <taxon>Roseomonadaceae</taxon>
        <taxon>Roseomonas</taxon>
    </lineage>
</organism>
<gene>
    <name evidence="3" type="ORF">NCTC13291_03658</name>
</gene>
<dbReference type="EMBL" id="UGVN01000001">
    <property type="protein sequence ID" value="SUE42041.1"/>
    <property type="molecule type" value="Genomic_DNA"/>
</dbReference>
<dbReference type="CDD" id="cd02440">
    <property type="entry name" value="AdoMet_MTases"/>
    <property type="match status" value="1"/>
</dbReference>
<dbReference type="Gene3D" id="3.40.50.150">
    <property type="entry name" value="Vaccinia Virus protein VP39"/>
    <property type="match status" value="1"/>
</dbReference>
<feature type="compositionally biased region" description="Low complexity" evidence="1">
    <location>
        <begin position="46"/>
        <end position="55"/>
    </location>
</feature>
<accession>A0A379N471</accession>
<dbReference type="Proteomes" id="UP000254919">
    <property type="component" value="Unassembled WGS sequence"/>
</dbReference>
<dbReference type="GO" id="GO:0008757">
    <property type="term" value="F:S-adenosylmethionine-dependent methyltransferase activity"/>
    <property type="evidence" value="ECO:0007669"/>
    <property type="project" value="InterPro"/>
</dbReference>
<keyword evidence="3" id="KW-0489">Methyltransferase</keyword>
<dbReference type="GO" id="GO:0032259">
    <property type="term" value="P:methylation"/>
    <property type="evidence" value="ECO:0007669"/>
    <property type="project" value="UniProtKB-KW"/>
</dbReference>
<protein>
    <submittedName>
        <fullName evidence="3">Probable S-adenosylmethionine-dependent methyltransferase MSMEG_2350</fullName>
        <ecNumber evidence="3">2.1.1.-</ecNumber>
    </submittedName>
</protein>
<dbReference type="EC" id="2.1.1.-" evidence="3"/>
<keyword evidence="3" id="KW-0808">Transferase</keyword>
<dbReference type="InterPro" id="IPR013216">
    <property type="entry name" value="Methyltransf_11"/>
</dbReference>
<feature type="compositionally biased region" description="Pro residues" evidence="1">
    <location>
        <begin position="56"/>
        <end position="67"/>
    </location>
</feature>
<dbReference type="AlphaFoldDB" id="A0A379N471"/>
<evidence type="ECO:0000256" key="1">
    <source>
        <dbReference type="SAM" id="MobiDB-lite"/>
    </source>
</evidence>
<name>A0A379N471_9PROT</name>
<dbReference type="Pfam" id="PF08241">
    <property type="entry name" value="Methyltransf_11"/>
    <property type="match status" value="1"/>
</dbReference>
<feature type="region of interest" description="Disordered" evidence="1">
    <location>
        <begin position="42"/>
        <end position="69"/>
    </location>
</feature>